<evidence type="ECO:0000256" key="3">
    <source>
        <dbReference type="ARBA" id="ARBA00022612"/>
    </source>
</evidence>
<evidence type="ECO:0000256" key="1">
    <source>
        <dbReference type="ARBA" id="ARBA00000632"/>
    </source>
</evidence>
<proteinExistence type="inferred from homology"/>
<keyword evidence="4 10" id="KW-0081">Bacteriolytic enzyme</keyword>
<evidence type="ECO:0000256" key="7">
    <source>
        <dbReference type="ARBA" id="ARBA00023142"/>
    </source>
</evidence>
<comment type="catalytic activity">
    <reaction evidence="1 10 11">
        <text>Hydrolysis of (1-&gt;4)-beta-linkages between N-acetylmuramic acid and N-acetyl-D-glucosamine residues in a peptidoglycan and between N-acetyl-D-glucosamine residues in chitodextrins.</text>
        <dbReference type="EC" id="3.2.1.17"/>
    </reaction>
</comment>
<organism evidence="12">
    <name type="scientific">Podoviridae sp. cta463</name>
    <dbReference type="NCBI Taxonomy" id="2826561"/>
    <lineage>
        <taxon>Viruses</taxon>
        <taxon>Duplodnaviria</taxon>
        <taxon>Heunggongvirae</taxon>
        <taxon>Uroviricota</taxon>
        <taxon>Caudoviricetes</taxon>
    </lineage>
</organism>
<keyword evidence="6 10" id="KW-0204">Cytolysis</keyword>
<dbReference type="GO" id="GO:0016998">
    <property type="term" value="P:cell wall macromolecule catabolic process"/>
    <property type="evidence" value="ECO:0007669"/>
    <property type="project" value="InterPro"/>
</dbReference>
<dbReference type="GO" id="GO:0044659">
    <property type="term" value="P:viral release from host cell by cytolysis"/>
    <property type="evidence" value="ECO:0007669"/>
    <property type="project" value="UniProtKB-UniRule"/>
</dbReference>
<evidence type="ECO:0000256" key="5">
    <source>
        <dbReference type="ARBA" id="ARBA00022801"/>
    </source>
</evidence>
<keyword evidence="3 10" id="KW-1188">Viral release from host cell</keyword>
<dbReference type="InterPro" id="IPR033907">
    <property type="entry name" value="Endolysin_autolysin"/>
</dbReference>
<dbReference type="PANTHER" id="PTHR38107:SF3">
    <property type="entry name" value="LYSOZYME RRRD-RELATED"/>
    <property type="match status" value="1"/>
</dbReference>
<keyword evidence="8 10" id="KW-1035">Host cytoplasm</keyword>
<dbReference type="CDD" id="cd00737">
    <property type="entry name" value="lyz_endolysin_autolysin"/>
    <property type="match status" value="1"/>
</dbReference>
<evidence type="ECO:0000256" key="4">
    <source>
        <dbReference type="ARBA" id="ARBA00022638"/>
    </source>
</evidence>
<dbReference type="EC" id="3.2.1.17" evidence="10"/>
<comment type="similarity">
    <text evidence="10 11">Belongs to the glycosyl hydrolase 24 family.</text>
</comment>
<dbReference type="GO" id="GO:0042742">
    <property type="term" value="P:defense response to bacterium"/>
    <property type="evidence" value="ECO:0007669"/>
    <property type="project" value="UniProtKB-KW"/>
</dbReference>
<comment type="function">
    <text evidence="10">Endolysin with lysozyme activity that degrades host peptidoglycans and participates with the holin and spanin proteins in the sequential events which lead to the programmed host cell lysis releasing the mature viral particles. Once the holin has permeabilized the host cell membrane, the endolysin can reach the periplasm and break down the peptidoglycan layer.</text>
</comment>
<dbReference type="GO" id="GO:0009253">
    <property type="term" value="P:peptidoglycan catabolic process"/>
    <property type="evidence" value="ECO:0007669"/>
    <property type="project" value="UniProtKB-UniRule"/>
</dbReference>
<dbReference type="InterPro" id="IPR051018">
    <property type="entry name" value="Bacteriophage_GH24"/>
</dbReference>
<dbReference type="EMBL" id="BK015729">
    <property type="protein sequence ID" value="DAE22227.1"/>
    <property type="molecule type" value="Genomic_DNA"/>
</dbReference>
<evidence type="ECO:0000256" key="9">
    <source>
        <dbReference type="ARBA" id="ARBA00023295"/>
    </source>
</evidence>
<dbReference type="PANTHER" id="PTHR38107">
    <property type="match status" value="1"/>
</dbReference>
<evidence type="ECO:0000256" key="10">
    <source>
        <dbReference type="HAMAP-Rule" id="MF_04110"/>
    </source>
</evidence>
<feature type="active site" description="Proton donor/acceptor" evidence="10">
    <location>
        <position position="32"/>
    </location>
</feature>
<dbReference type="InterPro" id="IPR034690">
    <property type="entry name" value="Endolysin_T4_type"/>
</dbReference>
<keyword evidence="7 10" id="KW-0578">Host cell lysis by virus</keyword>
<evidence type="ECO:0000256" key="6">
    <source>
        <dbReference type="ARBA" id="ARBA00022852"/>
    </source>
</evidence>
<dbReference type="InterPro" id="IPR023346">
    <property type="entry name" value="Lysozyme-like_dom_sf"/>
</dbReference>
<dbReference type="GO" id="GO:0003796">
    <property type="term" value="F:lysozyme activity"/>
    <property type="evidence" value="ECO:0007669"/>
    <property type="project" value="UniProtKB-UniRule"/>
</dbReference>
<evidence type="ECO:0000313" key="12">
    <source>
        <dbReference type="EMBL" id="DAE22227.1"/>
    </source>
</evidence>
<dbReference type="Pfam" id="PF00959">
    <property type="entry name" value="Phage_lysozyme"/>
    <property type="match status" value="1"/>
</dbReference>
<dbReference type="GO" id="GO:0030430">
    <property type="term" value="C:host cell cytoplasm"/>
    <property type="evidence" value="ECO:0007669"/>
    <property type="project" value="UniProtKB-SubCell"/>
</dbReference>
<evidence type="ECO:0000256" key="8">
    <source>
        <dbReference type="ARBA" id="ARBA00023200"/>
    </source>
</evidence>
<reference evidence="12" key="1">
    <citation type="journal article" date="2021" name="Proc. Natl. Acad. Sci. U.S.A.">
        <title>A Catalog of Tens of Thousands of Viruses from Human Metagenomes Reveals Hidden Associations with Chronic Diseases.</title>
        <authorList>
            <person name="Tisza M.J."/>
            <person name="Buck C.B."/>
        </authorList>
    </citation>
    <scope>NUCLEOTIDE SEQUENCE</scope>
    <source>
        <strain evidence="12">Cta463</strain>
    </source>
</reference>
<feature type="active site" description="Proton donor/acceptor" evidence="10">
    <location>
        <position position="23"/>
    </location>
</feature>
<sequence length="154" mass="17008">MSETRALTAWPVELAADFIEQWEGFRETAYLCPAGVLTIGFGHTGPDVKKGQVLTYKEAYNTLIDDLKRCASGLAVWVNVYLTEGQYVALMSLAYNLGVDGVVHKCPKLMRAVNAGNAEEAARQFLDVNKVNGKELPGLTRRRRAEAKLFLGEE</sequence>
<keyword evidence="9 10" id="KW-0326">Glycosidase</keyword>
<keyword evidence="5 10" id="KW-0378">Hydrolase</keyword>
<keyword evidence="2 10" id="KW-0929">Antimicrobial</keyword>
<dbReference type="SUPFAM" id="SSF53955">
    <property type="entry name" value="Lysozyme-like"/>
    <property type="match status" value="1"/>
</dbReference>
<accession>A0A8S5QTS8</accession>
<dbReference type="InterPro" id="IPR023347">
    <property type="entry name" value="Lysozyme_dom_sf"/>
</dbReference>
<name>A0A8S5QTS8_9CAUD</name>
<comment type="subcellular location">
    <subcellularLocation>
        <location evidence="10">Host cytoplasm</location>
    </subcellularLocation>
    <text evidence="10">The endolysin is cytoplasmic, but can reach the periplasmic space with the help of the holins which disrupt the host cell membrane.</text>
</comment>
<protein>
    <recommendedName>
        <fullName evidence="10">Endolysin</fullName>
        <ecNumber evidence="10">3.2.1.17</ecNumber>
    </recommendedName>
    <alternativeName>
        <fullName evidence="10">Lysis protein</fullName>
    </alternativeName>
    <alternativeName>
        <fullName evidence="10">Lysozyme</fullName>
    </alternativeName>
    <alternativeName>
        <fullName evidence="10">Muramidase</fullName>
    </alternativeName>
</protein>
<evidence type="ECO:0000256" key="11">
    <source>
        <dbReference type="RuleBase" id="RU003788"/>
    </source>
</evidence>
<dbReference type="InterPro" id="IPR002196">
    <property type="entry name" value="Glyco_hydro_24"/>
</dbReference>
<evidence type="ECO:0000256" key="2">
    <source>
        <dbReference type="ARBA" id="ARBA00022529"/>
    </source>
</evidence>
<dbReference type="HAMAP" id="MF_04110">
    <property type="entry name" value="ENDOLYSIN_T4"/>
    <property type="match status" value="1"/>
</dbReference>
<dbReference type="Gene3D" id="1.10.530.40">
    <property type="match status" value="1"/>
</dbReference>